<proteinExistence type="predicted"/>
<organism evidence="2 3">
    <name type="scientific">Thermococcus barophilus</name>
    <dbReference type="NCBI Taxonomy" id="55802"/>
    <lineage>
        <taxon>Archaea</taxon>
        <taxon>Methanobacteriati</taxon>
        <taxon>Methanobacteriota</taxon>
        <taxon>Thermococci</taxon>
        <taxon>Thermococcales</taxon>
        <taxon>Thermococcaceae</taxon>
        <taxon>Thermococcus</taxon>
    </lineage>
</organism>
<dbReference type="AlphaFoldDB" id="A0A0S1XB91"/>
<dbReference type="Proteomes" id="UP000066042">
    <property type="component" value="Chromosome"/>
</dbReference>
<sequence>MIAKLGGNMRKLFGSGLIISGFLYLVFLLTIYPHLVGGYGGGEQMILTHSNQFTDALYLNGDISVKLTSDTPFTVKIDGEKVGEFKMYSARFKGEHLIEVESNQECIVYVELRQHPSLIKYAISLVLIGAGSLILASEKEQKIEVNTGKPIL</sequence>
<evidence type="ECO:0000313" key="2">
    <source>
        <dbReference type="EMBL" id="ALM75003.1"/>
    </source>
</evidence>
<keyword evidence="1" id="KW-1133">Transmembrane helix</keyword>
<dbReference type="EMBL" id="CP013050">
    <property type="protein sequence ID" value="ALM75003.1"/>
    <property type="molecule type" value="Genomic_DNA"/>
</dbReference>
<reference evidence="2 3" key="1">
    <citation type="journal article" date="2016" name="Genome Announc.">
        <title>Complete genome sequence of the hyperthermophilic and piezophilic archaeon Thermococcus barophilus Ch5, capable of growth at the expense of hydrogenogenesis from carbon monoxide and formate.</title>
        <authorList>
            <person name="Oger P."/>
            <person name="Sokolova T.G."/>
            <person name="Kozhevnikova D.A."/>
            <person name="Taranov E.A."/>
            <person name="Vannier P."/>
            <person name="Lee H.S."/>
            <person name="Kwon K.K."/>
            <person name="Kang S.G."/>
            <person name="Lee J.H."/>
            <person name="Bonch-Osmolovskaya E.A."/>
            <person name="Lebedinsky A.V."/>
        </authorList>
    </citation>
    <scope>NUCLEOTIDE SEQUENCE [LARGE SCALE GENOMIC DNA]</scope>
    <source>
        <strain evidence="3">Ch5</strain>
    </source>
</reference>
<dbReference type="PATRIC" id="fig|55802.8.peg.1051"/>
<feature type="transmembrane region" description="Helical" evidence="1">
    <location>
        <begin position="12"/>
        <end position="32"/>
    </location>
</feature>
<accession>A0A0S1XB91</accession>
<protein>
    <submittedName>
        <fullName evidence="2">Uncharacterized protein</fullName>
    </submittedName>
</protein>
<keyword evidence="1" id="KW-0812">Transmembrane</keyword>
<evidence type="ECO:0000256" key="1">
    <source>
        <dbReference type="SAM" id="Phobius"/>
    </source>
</evidence>
<keyword evidence="1" id="KW-0472">Membrane</keyword>
<evidence type="ECO:0000313" key="3">
    <source>
        <dbReference type="Proteomes" id="UP000066042"/>
    </source>
</evidence>
<name>A0A0S1XB91_THEBA</name>
<gene>
    <name evidence="2" type="ORF">TBCH5v1_1061</name>
</gene>